<dbReference type="PANTHER" id="PTHR30349">
    <property type="entry name" value="PHAGE INTEGRASE-RELATED"/>
    <property type="match status" value="1"/>
</dbReference>
<sequence>MNNSPESGKKVSNKPKRANGRGSIYQITKSNGRKVWKAAIKDINGKLRTKNFTKLSEAEDWVADQRRARDLGENTYATNPKMTVAEFLVGWANTQYGPDQESTQRSYLSVIKNHIAPAIGKIKAAELNTKTIENLFRDMHANGFGAGTIRITRAALSAAYNDAVRLGDLVRNPVRNTKMPNVTAKTTKPLSRTDWEKVYLEATKNPRMHARIEVAGMLGLRPGEALGLKWADLNVDECTLLVERQVQRARGKGLVFKEVKQKTIRTLKISQETVQILLTHKRHQSLNKAKWTKDNKLIFPNTLGQLGDEKSDRLAFKNLLKAAGVPDYQLYQLRKTAFTAMAGQTDLKTLMEFSGHTQVSTVIGNYVFATSESMKSAVNGMDSLRPKR</sequence>
<name>A0A6J7M4R7_9ZZZZ</name>
<dbReference type="InterPro" id="IPR004107">
    <property type="entry name" value="Integrase_SAM-like_N"/>
</dbReference>
<gene>
    <name evidence="8" type="ORF">UFOPK3937_00444</name>
</gene>
<evidence type="ECO:0000256" key="4">
    <source>
        <dbReference type="ARBA" id="ARBA00023172"/>
    </source>
</evidence>
<dbReference type="EMBL" id="CAFBOJ010000034">
    <property type="protein sequence ID" value="CAB4975736.1"/>
    <property type="molecule type" value="Genomic_DNA"/>
</dbReference>
<dbReference type="InterPro" id="IPR002104">
    <property type="entry name" value="Integrase_catalytic"/>
</dbReference>
<dbReference type="InterPro" id="IPR011010">
    <property type="entry name" value="DNA_brk_join_enz"/>
</dbReference>
<evidence type="ECO:0000256" key="1">
    <source>
        <dbReference type="ARBA" id="ARBA00008857"/>
    </source>
</evidence>
<dbReference type="InterPro" id="IPR010998">
    <property type="entry name" value="Integrase_recombinase_N"/>
</dbReference>
<dbReference type="PROSITE" id="PS51898">
    <property type="entry name" value="TYR_RECOMBINASE"/>
    <property type="match status" value="1"/>
</dbReference>
<dbReference type="InterPro" id="IPR050090">
    <property type="entry name" value="Tyrosine_recombinase_XerCD"/>
</dbReference>
<dbReference type="PROSITE" id="PS51900">
    <property type="entry name" value="CB"/>
    <property type="match status" value="1"/>
</dbReference>
<dbReference type="Gene3D" id="1.10.150.130">
    <property type="match status" value="1"/>
</dbReference>
<evidence type="ECO:0000256" key="3">
    <source>
        <dbReference type="ARBA" id="ARBA00023125"/>
    </source>
</evidence>
<dbReference type="Pfam" id="PF00589">
    <property type="entry name" value="Phage_integrase"/>
    <property type="match status" value="1"/>
</dbReference>
<dbReference type="GO" id="GO:0003677">
    <property type="term" value="F:DNA binding"/>
    <property type="evidence" value="ECO:0007669"/>
    <property type="project" value="UniProtKB-KW"/>
</dbReference>
<dbReference type="GO" id="GO:0006310">
    <property type="term" value="P:DNA recombination"/>
    <property type="evidence" value="ECO:0007669"/>
    <property type="project" value="UniProtKB-KW"/>
</dbReference>
<reference evidence="8" key="1">
    <citation type="submission" date="2020-05" db="EMBL/GenBank/DDBJ databases">
        <authorList>
            <person name="Chiriac C."/>
            <person name="Salcher M."/>
            <person name="Ghai R."/>
            <person name="Kavagutti S V."/>
        </authorList>
    </citation>
    <scope>NUCLEOTIDE SEQUENCE</scope>
</reference>
<keyword evidence="3" id="KW-0238">DNA-binding</keyword>
<evidence type="ECO:0000259" key="7">
    <source>
        <dbReference type="PROSITE" id="PS51900"/>
    </source>
</evidence>
<dbReference type="CDD" id="cd01189">
    <property type="entry name" value="INT_ICEBs1_C_like"/>
    <property type="match status" value="1"/>
</dbReference>
<feature type="domain" description="Core-binding (CB)" evidence="7">
    <location>
        <begin position="82"/>
        <end position="164"/>
    </location>
</feature>
<feature type="region of interest" description="Disordered" evidence="5">
    <location>
        <begin position="1"/>
        <end position="23"/>
    </location>
</feature>
<evidence type="ECO:0000256" key="5">
    <source>
        <dbReference type="SAM" id="MobiDB-lite"/>
    </source>
</evidence>
<dbReference type="SUPFAM" id="SSF56349">
    <property type="entry name" value="DNA breaking-rejoining enzymes"/>
    <property type="match status" value="1"/>
</dbReference>
<organism evidence="8">
    <name type="scientific">freshwater metagenome</name>
    <dbReference type="NCBI Taxonomy" id="449393"/>
    <lineage>
        <taxon>unclassified sequences</taxon>
        <taxon>metagenomes</taxon>
        <taxon>ecological metagenomes</taxon>
    </lineage>
</organism>
<evidence type="ECO:0000313" key="8">
    <source>
        <dbReference type="EMBL" id="CAB4975736.1"/>
    </source>
</evidence>
<keyword evidence="2" id="KW-0229">DNA integration</keyword>
<comment type="similarity">
    <text evidence="1">Belongs to the 'phage' integrase family.</text>
</comment>
<proteinExistence type="inferred from homology"/>
<accession>A0A6J7M4R7</accession>
<keyword evidence="4" id="KW-0233">DNA recombination</keyword>
<dbReference type="GO" id="GO:0015074">
    <property type="term" value="P:DNA integration"/>
    <property type="evidence" value="ECO:0007669"/>
    <property type="project" value="UniProtKB-KW"/>
</dbReference>
<dbReference type="Pfam" id="PF14659">
    <property type="entry name" value="Phage_int_SAM_3"/>
    <property type="match status" value="1"/>
</dbReference>
<protein>
    <submittedName>
        <fullName evidence="8">Unannotated protein</fullName>
    </submittedName>
</protein>
<evidence type="ECO:0000256" key="2">
    <source>
        <dbReference type="ARBA" id="ARBA00022908"/>
    </source>
</evidence>
<feature type="domain" description="Tyr recombinase" evidence="6">
    <location>
        <begin position="185"/>
        <end position="379"/>
    </location>
</feature>
<dbReference type="PANTHER" id="PTHR30349:SF64">
    <property type="entry name" value="PROPHAGE INTEGRASE INTD-RELATED"/>
    <property type="match status" value="1"/>
</dbReference>
<dbReference type="InterPro" id="IPR044068">
    <property type="entry name" value="CB"/>
</dbReference>
<evidence type="ECO:0000259" key="6">
    <source>
        <dbReference type="PROSITE" id="PS51898"/>
    </source>
</evidence>
<dbReference type="InterPro" id="IPR013762">
    <property type="entry name" value="Integrase-like_cat_sf"/>
</dbReference>
<dbReference type="AlphaFoldDB" id="A0A6J7M4R7"/>
<dbReference type="Gene3D" id="1.10.443.10">
    <property type="entry name" value="Intergrase catalytic core"/>
    <property type="match status" value="1"/>
</dbReference>